<sequence length="381" mass="40148">MAGRPYAPPPIRMKKAVLLAAAAAGVAAGAALGFWAPRWLTAPPADTPARASATAAPVSAIRVETAKVQQLTFTRGISAVGSLRSDESVVLRPEVAGRIQHIDFQEGQPVTKGQVLIRLDDSVPRAELDQARANLALAQSHYRRAVDLQGRGFVSQQARDEAASNLKVQQAAAALAQARLDKMTIRAPFAGIVGLRSMSVGDYVDQGQDLAPLEAIDPLKVDFRVPEMYFGKVKVGQALTVRLDALPGEVRQGQVYAVSPLVDAGGRSILLRATVPNADSRLRPGMFARVQLLFGADQVLAVPEAALAPSGQSQYVFNVRDGRAHRAEVTLGERRDGKVEILTGVAAGDQVVVAGFQRLTDGAPVEIVPAPAAGASGAERS</sequence>
<dbReference type="EMBL" id="AM902716">
    <property type="protein sequence ID" value="CAP40964.1"/>
    <property type="molecule type" value="Genomic_DNA"/>
</dbReference>
<dbReference type="PANTHER" id="PTHR30469">
    <property type="entry name" value="MULTIDRUG RESISTANCE PROTEIN MDTA"/>
    <property type="match status" value="1"/>
</dbReference>
<evidence type="ECO:0000313" key="6">
    <source>
        <dbReference type="EMBL" id="CAP40964.1"/>
    </source>
</evidence>
<dbReference type="InterPro" id="IPR006143">
    <property type="entry name" value="RND_pump_MFP"/>
</dbReference>
<dbReference type="SUPFAM" id="SSF111369">
    <property type="entry name" value="HlyD-like secretion proteins"/>
    <property type="match status" value="1"/>
</dbReference>
<dbReference type="PANTHER" id="PTHR30469:SF11">
    <property type="entry name" value="BLL4320 PROTEIN"/>
    <property type="match status" value="1"/>
</dbReference>
<feature type="domain" description="Multidrug resistance protein MdtA-like barrel-sandwich hybrid" evidence="3">
    <location>
        <begin position="88"/>
        <end position="209"/>
    </location>
</feature>
<dbReference type="Gene3D" id="2.40.420.20">
    <property type="match status" value="1"/>
</dbReference>
<name>A9I488_BORPD</name>
<accession>A9I488</accession>
<gene>
    <name evidence="6" type="ordered locus">Bpet0632</name>
</gene>
<feature type="domain" description="CusB-like beta-barrel" evidence="4">
    <location>
        <begin position="221"/>
        <end position="292"/>
    </location>
</feature>
<dbReference type="GO" id="GO:1990281">
    <property type="term" value="C:efflux pump complex"/>
    <property type="evidence" value="ECO:0007669"/>
    <property type="project" value="TreeGrafter"/>
</dbReference>
<dbReference type="GO" id="GO:0015562">
    <property type="term" value="F:efflux transmembrane transporter activity"/>
    <property type="evidence" value="ECO:0007669"/>
    <property type="project" value="TreeGrafter"/>
</dbReference>
<dbReference type="Gene3D" id="2.40.30.170">
    <property type="match status" value="1"/>
</dbReference>
<comment type="similarity">
    <text evidence="1">Belongs to the membrane fusion protein (MFP) (TC 8.A.1) family.</text>
</comment>
<dbReference type="NCBIfam" id="TIGR01730">
    <property type="entry name" value="RND_mfp"/>
    <property type="match status" value="1"/>
</dbReference>
<proteinExistence type="inferred from homology"/>
<dbReference type="Gene3D" id="1.10.287.470">
    <property type="entry name" value="Helix hairpin bin"/>
    <property type="match status" value="1"/>
</dbReference>
<dbReference type="InterPro" id="IPR058637">
    <property type="entry name" value="YknX-like_C"/>
</dbReference>
<dbReference type="STRING" id="94624.Bpet0632"/>
<evidence type="ECO:0000259" key="3">
    <source>
        <dbReference type="Pfam" id="PF25917"/>
    </source>
</evidence>
<protein>
    <submittedName>
        <fullName evidence="6">RND efflux membrane fusion protein</fullName>
    </submittedName>
</protein>
<keyword evidence="7" id="KW-1185">Reference proteome</keyword>
<dbReference type="Pfam" id="PF25989">
    <property type="entry name" value="YknX_C"/>
    <property type="match status" value="1"/>
</dbReference>
<dbReference type="Proteomes" id="UP000001225">
    <property type="component" value="Chromosome"/>
</dbReference>
<dbReference type="Pfam" id="PF25876">
    <property type="entry name" value="HH_MFP_RND"/>
    <property type="match status" value="1"/>
</dbReference>
<dbReference type="eggNOG" id="COG0845">
    <property type="taxonomic scope" value="Bacteria"/>
</dbReference>
<evidence type="ECO:0000259" key="5">
    <source>
        <dbReference type="Pfam" id="PF25989"/>
    </source>
</evidence>
<dbReference type="Pfam" id="PF25917">
    <property type="entry name" value="BSH_RND"/>
    <property type="match status" value="1"/>
</dbReference>
<feature type="domain" description="Multidrug resistance protein MdtA-like alpha-helical hairpin" evidence="2">
    <location>
        <begin position="125"/>
        <end position="181"/>
    </location>
</feature>
<dbReference type="FunFam" id="2.40.30.170:FF:000010">
    <property type="entry name" value="Efflux RND transporter periplasmic adaptor subunit"/>
    <property type="match status" value="1"/>
</dbReference>
<evidence type="ECO:0000259" key="4">
    <source>
        <dbReference type="Pfam" id="PF25954"/>
    </source>
</evidence>
<dbReference type="InterPro" id="IPR058624">
    <property type="entry name" value="MdtA-like_HH"/>
</dbReference>
<organism evidence="6 7">
    <name type="scientific">Bordetella petrii (strain ATCC BAA-461 / DSM 12804 / CCUG 43448 / CIP 107267 / Se-1111R)</name>
    <dbReference type="NCBI Taxonomy" id="340100"/>
    <lineage>
        <taxon>Bacteria</taxon>
        <taxon>Pseudomonadati</taxon>
        <taxon>Pseudomonadota</taxon>
        <taxon>Betaproteobacteria</taxon>
        <taxon>Burkholderiales</taxon>
        <taxon>Alcaligenaceae</taxon>
        <taxon>Bordetella</taxon>
    </lineage>
</organism>
<dbReference type="AlphaFoldDB" id="A9I488"/>
<reference evidence="6 7" key="1">
    <citation type="journal article" date="2008" name="BMC Genomics">
        <title>The missing link: Bordetella petrii is endowed with both the metabolic versatility of environmental bacteria and virulence traits of pathogenic Bordetellae.</title>
        <authorList>
            <person name="Gross R."/>
            <person name="Guzman C.A."/>
            <person name="Sebaihia M."/>
            <person name="Martins Dos Santos V.A."/>
            <person name="Pieper D.H."/>
            <person name="Koebnik R."/>
            <person name="Lechner M."/>
            <person name="Bartels D."/>
            <person name="Buhrmester J."/>
            <person name="Choudhuri J.V."/>
            <person name="Ebensen T."/>
            <person name="Gaigalat L."/>
            <person name="Herrmann S."/>
            <person name="Khachane A.N."/>
            <person name="Larisch C."/>
            <person name="Link S."/>
            <person name="Linke B."/>
            <person name="Meyer F."/>
            <person name="Mormann S."/>
            <person name="Nakunst D."/>
            <person name="Rueckert C."/>
            <person name="Schneiker-Bekel S."/>
            <person name="Schulze K."/>
            <person name="Vorhoelter F.J."/>
            <person name="Yevsa T."/>
            <person name="Engle J.T."/>
            <person name="Goldman W.E."/>
            <person name="Puehler A."/>
            <person name="Goebel U.B."/>
            <person name="Goesmann A."/>
            <person name="Bloecker H."/>
            <person name="Kaiser O."/>
            <person name="Martinez-Arias R."/>
        </authorList>
    </citation>
    <scope>NUCLEOTIDE SEQUENCE [LARGE SCALE GENOMIC DNA]</scope>
    <source>
        <strain evidence="7">ATCC BAA-461 / DSM 12804 / CCUG 43448 / CIP 107267 / Se-1111R</strain>
    </source>
</reference>
<evidence type="ECO:0000256" key="1">
    <source>
        <dbReference type="ARBA" id="ARBA00009477"/>
    </source>
</evidence>
<evidence type="ECO:0000259" key="2">
    <source>
        <dbReference type="Pfam" id="PF25876"/>
    </source>
</evidence>
<feature type="domain" description="YknX-like C-terminal permuted SH3-like" evidence="5">
    <location>
        <begin position="299"/>
        <end position="367"/>
    </location>
</feature>
<dbReference type="KEGG" id="bpt:Bpet0632"/>
<evidence type="ECO:0000313" key="7">
    <source>
        <dbReference type="Proteomes" id="UP000001225"/>
    </source>
</evidence>
<dbReference type="Gene3D" id="2.40.50.100">
    <property type="match status" value="1"/>
</dbReference>
<dbReference type="Pfam" id="PF25954">
    <property type="entry name" value="Beta-barrel_RND_2"/>
    <property type="match status" value="1"/>
</dbReference>
<dbReference type="InterPro" id="IPR058792">
    <property type="entry name" value="Beta-barrel_RND_2"/>
</dbReference>
<dbReference type="InterPro" id="IPR058625">
    <property type="entry name" value="MdtA-like_BSH"/>
</dbReference>